<keyword evidence="3" id="KW-1185">Reference proteome</keyword>
<dbReference type="KEGG" id="htq:FRZ44_53960"/>
<accession>A0A5J6MS55</accession>
<protein>
    <submittedName>
        <fullName evidence="2">Restriction endonuclease</fullName>
    </submittedName>
</protein>
<dbReference type="RefSeq" id="WP_151180080.1">
    <property type="nucleotide sequence ID" value="NZ_CP042906.1"/>
</dbReference>
<dbReference type="EMBL" id="CP042906">
    <property type="protein sequence ID" value="QEX20081.1"/>
    <property type="molecule type" value="Genomic_DNA"/>
</dbReference>
<dbReference type="Pfam" id="PF13391">
    <property type="entry name" value="HNH_2"/>
    <property type="match status" value="1"/>
</dbReference>
<name>A0A5J6MS55_9PROT</name>
<keyword evidence="2" id="KW-0378">Hydrolase</keyword>
<dbReference type="AlphaFoldDB" id="A0A5J6MS55"/>
<dbReference type="InterPro" id="IPR003615">
    <property type="entry name" value="HNH_nuc"/>
</dbReference>
<dbReference type="GO" id="GO:0004519">
    <property type="term" value="F:endonuclease activity"/>
    <property type="evidence" value="ECO:0007669"/>
    <property type="project" value="UniProtKB-KW"/>
</dbReference>
<keyword evidence="2" id="KW-0540">Nuclease</keyword>
<proteinExistence type="predicted"/>
<sequence>MSKSVFTHRVGSRYDDLPESKYHFPQTYLRQVERSVGDLIIYYEPRRDNGRQSYVATARVVGVEIDPQQPGHFYALISEYLEFPQIVPYRIGDQFFEGKLRGANGTTNLGTAQRAVRDVPEHEFEAILTAAFSAATSEPSQTELANRAGISLNEPAETFDRPIVQTLISRPFRDIAFKAAIRRAYKDTCAFTGLKLINGGGRPEIDAAHIRPVGEGHNGPDSVRNGLALCKTAHWLFDRGLVTLDDDLKIVQAKGLVGQEVSRLLHADGIARVPEASHFRPHSQFLQYHRDHIFKG</sequence>
<keyword evidence="2" id="KW-0255">Endonuclease</keyword>
<feature type="domain" description="HNH nuclease" evidence="1">
    <location>
        <begin position="189"/>
        <end position="245"/>
    </location>
</feature>
<reference evidence="2 3" key="1">
    <citation type="submission" date="2019-08" db="EMBL/GenBank/DDBJ databases">
        <title>Hyperibacter terrae gen. nov., sp. nov. and Hyperibacter viscosus sp. nov., two new members in the family Rhodospirillaceae isolated from the rhizosphere of Hypericum perforatum.</title>
        <authorList>
            <person name="Noviana Z."/>
        </authorList>
    </citation>
    <scope>NUCLEOTIDE SEQUENCE [LARGE SCALE GENOMIC DNA]</scope>
    <source>
        <strain evidence="2 3">R5913</strain>
    </source>
</reference>
<dbReference type="OrthoDB" id="7181882at2"/>
<organism evidence="2 3">
    <name type="scientific">Hypericibacter terrae</name>
    <dbReference type="NCBI Taxonomy" id="2602015"/>
    <lineage>
        <taxon>Bacteria</taxon>
        <taxon>Pseudomonadati</taxon>
        <taxon>Pseudomonadota</taxon>
        <taxon>Alphaproteobacteria</taxon>
        <taxon>Rhodospirillales</taxon>
        <taxon>Dongiaceae</taxon>
        <taxon>Hypericibacter</taxon>
    </lineage>
</organism>
<evidence type="ECO:0000259" key="1">
    <source>
        <dbReference type="Pfam" id="PF13391"/>
    </source>
</evidence>
<evidence type="ECO:0000313" key="2">
    <source>
        <dbReference type="EMBL" id="QEX20081.1"/>
    </source>
</evidence>
<gene>
    <name evidence="2" type="ORF">FRZ44_53960</name>
</gene>
<evidence type="ECO:0000313" key="3">
    <source>
        <dbReference type="Proteomes" id="UP000326202"/>
    </source>
</evidence>
<dbReference type="Proteomes" id="UP000326202">
    <property type="component" value="Chromosome"/>
</dbReference>